<evidence type="ECO:0000256" key="3">
    <source>
        <dbReference type="ARBA" id="ARBA00023136"/>
    </source>
</evidence>
<dbReference type="PANTHER" id="PTHR34001">
    <property type="entry name" value="BLL7405 PROTEIN"/>
    <property type="match status" value="1"/>
</dbReference>
<keyword evidence="2 6" id="KW-0732">Signal</keyword>
<dbReference type="SUPFAM" id="SSF56925">
    <property type="entry name" value="OMPA-like"/>
    <property type="match status" value="1"/>
</dbReference>
<evidence type="ECO:0000256" key="6">
    <source>
        <dbReference type="SAM" id="SignalP"/>
    </source>
</evidence>
<dbReference type="EMBL" id="JAZHYN010000008">
    <property type="protein sequence ID" value="MEF3365774.1"/>
    <property type="molecule type" value="Genomic_DNA"/>
</dbReference>
<evidence type="ECO:0000259" key="7">
    <source>
        <dbReference type="Pfam" id="PF13505"/>
    </source>
</evidence>
<dbReference type="PANTHER" id="PTHR34001:SF3">
    <property type="entry name" value="BLL7405 PROTEIN"/>
    <property type="match status" value="1"/>
</dbReference>
<protein>
    <submittedName>
        <fullName evidence="8">Outer membrane beta-barrel protein</fullName>
    </submittedName>
</protein>
<evidence type="ECO:0000256" key="5">
    <source>
        <dbReference type="ARBA" id="ARBA00038306"/>
    </source>
</evidence>
<dbReference type="InterPro" id="IPR051692">
    <property type="entry name" value="OMP-like"/>
</dbReference>
<dbReference type="Proteomes" id="UP001350748">
    <property type="component" value="Unassembled WGS sequence"/>
</dbReference>
<evidence type="ECO:0000313" key="8">
    <source>
        <dbReference type="EMBL" id="MEF3365774.1"/>
    </source>
</evidence>
<feature type="chain" id="PRO_5046316626" evidence="6">
    <location>
        <begin position="23"/>
        <end position="260"/>
    </location>
</feature>
<dbReference type="Pfam" id="PF13505">
    <property type="entry name" value="OMP_b-brl"/>
    <property type="match status" value="1"/>
</dbReference>
<evidence type="ECO:0000313" key="9">
    <source>
        <dbReference type="Proteomes" id="UP001350748"/>
    </source>
</evidence>
<accession>A0ABU7XEG5</accession>
<gene>
    <name evidence="8" type="ORF">V3H18_04420</name>
</gene>
<feature type="signal peptide" evidence="6">
    <location>
        <begin position="1"/>
        <end position="22"/>
    </location>
</feature>
<reference evidence="8 9" key="1">
    <citation type="submission" date="2024-02" db="EMBL/GenBank/DDBJ databases">
        <authorList>
            <person name="Grouzdev D."/>
        </authorList>
    </citation>
    <scope>NUCLEOTIDE SEQUENCE [LARGE SCALE GENOMIC DNA]</scope>
    <source>
        <strain evidence="8 9">9N</strain>
    </source>
</reference>
<evidence type="ECO:0000256" key="4">
    <source>
        <dbReference type="ARBA" id="ARBA00023237"/>
    </source>
</evidence>
<comment type="similarity">
    <text evidence="5">Belongs to the Omp25/RopB family.</text>
</comment>
<proteinExistence type="inferred from homology"/>
<name>A0ABU7XEG5_9HYPH</name>
<comment type="subcellular location">
    <subcellularLocation>
        <location evidence="1">Cell outer membrane</location>
    </subcellularLocation>
</comment>
<organism evidence="8 9">
    <name type="scientific">Methylocystis borbori</name>
    <dbReference type="NCBI Taxonomy" id="3118750"/>
    <lineage>
        <taxon>Bacteria</taxon>
        <taxon>Pseudomonadati</taxon>
        <taxon>Pseudomonadota</taxon>
        <taxon>Alphaproteobacteria</taxon>
        <taxon>Hyphomicrobiales</taxon>
        <taxon>Methylocystaceae</taxon>
        <taxon>Methylocystis</taxon>
    </lineage>
</organism>
<feature type="domain" description="Outer membrane protein beta-barrel" evidence="7">
    <location>
        <begin position="51"/>
        <end position="245"/>
    </location>
</feature>
<keyword evidence="4" id="KW-0998">Cell outer membrane</keyword>
<dbReference type="InterPro" id="IPR011250">
    <property type="entry name" value="OMP/PagP_B-barrel"/>
</dbReference>
<keyword evidence="9" id="KW-1185">Reference proteome</keyword>
<evidence type="ECO:0000256" key="2">
    <source>
        <dbReference type="ARBA" id="ARBA00022729"/>
    </source>
</evidence>
<keyword evidence="3" id="KW-0472">Membrane</keyword>
<dbReference type="InterPro" id="IPR027385">
    <property type="entry name" value="Beta-barrel_OMP"/>
</dbReference>
<comment type="caution">
    <text evidence="8">The sequence shown here is derived from an EMBL/GenBank/DDBJ whole genome shotgun (WGS) entry which is preliminary data.</text>
</comment>
<dbReference type="Gene3D" id="2.40.160.20">
    <property type="match status" value="1"/>
</dbReference>
<dbReference type="RefSeq" id="WP_332080707.1">
    <property type="nucleotide sequence ID" value="NZ_JAZHYN010000008.1"/>
</dbReference>
<evidence type="ECO:0000256" key="1">
    <source>
        <dbReference type="ARBA" id="ARBA00004442"/>
    </source>
</evidence>
<sequence length="260" mass="27634">MTIKTIIAGALASVFMIGAASAADLPSRKAPPLPPPPAPFSWDGFHIGVSGAYGGGDASYSSNIYSFGGAAPFFGLQTSNSFGTSGYLVGYQSGYNWQFANGVVVGYEDEFSYADIRANSNSFVGGSAARIQWFGTERLRFGYAFGRFLPYITGGLAYGKVRSSGSDFVNGALFMGNNQPVWQAGWVVGAGLEYAVFDNWSVKAEYQYTSLNGPNGASVGFPGAYRVYQGNHLDTHIARFGVNYNIKSIGALIGWDNLGL</sequence>